<accession>A0A1I5XDQ8</accession>
<name>A0A1I5XDQ8_9GAMM</name>
<reference evidence="2" key="1">
    <citation type="submission" date="2016-10" db="EMBL/GenBank/DDBJ databases">
        <authorList>
            <person name="Varghese N."/>
            <person name="Submissions S."/>
        </authorList>
    </citation>
    <scope>NUCLEOTIDE SEQUENCE [LARGE SCALE GENOMIC DNA]</scope>
    <source>
        <strain evidence="2">JCM 15604</strain>
    </source>
</reference>
<dbReference type="Proteomes" id="UP000182025">
    <property type="component" value="Unassembled WGS sequence"/>
</dbReference>
<sequence>MNPKDWIDLLQRLLAWLSERRNPVRQQAARVLATFEAHGVARTEINALLPEALQLSAYQWSSADQLKLALRQAHLDWLNQHFALEEGWLTGKSDSAHQHLFSYKTPGQLHHWFLENRTPVADFEFKLHLVTPDTHEIGPDSEGYYALVLEQMDEDHSACSRFYHLTEGGDLKHWPSLIHLLQVLAIAHHHGALMRRSQLDAAALYQLSHHKGLIPNWLDRCRPHLLEADHELWPHFSGRPTWLEELRADTEQGLFGAQLIEVVEKIRTDIQRFSRQPGTRHCGR</sequence>
<evidence type="ECO:0000313" key="1">
    <source>
        <dbReference type="EMBL" id="SFQ29787.1"/>
    </source>
</evidence>
<dbReference type="RefSeq" id="WP_074917922.1">
    <property type="nucleotide sequence ID" value="NZ_FOXK01000010.1"/>
</dbReference>
<keyword evidence="2" id="KW-1185">Reference proteome</keyword>
<evidence type="ECO:0000313" key="2">
    <source>
        <dbReference type="Proteomes" id="UP000182025"/>
    </source>
</evidence>
<proteinExistence type="predicted"/>
<dbReference type="EMBL" id="FOXK01000010">
    <property type="protein sequence ID" value="SFQ29787.1"/>
    <property type="molecule type" value="Genomic_DNA"/>
</dbReference>
<protein>
    <submittedName>
        <fullName evidence="1">Uncharacterized protein</fullName>
    </submittedName>
</protein>
<dbReference type="OrthoDB" id="7057732at2"/>
<organism evidence="1 2">
    <name type="scientific">Ectopseudomonas toyotomiensis</name>
    <dbReference type="NCBI Taxonomy" id="554344"/>
    <lineage>
        <taxon>Bacteria</taxon>
        <taxon>Pseudomonadati</taxon>
        <taxon>Pseudomonadota</taxon>
        <taxon>Gammaproteobacteria</taxon>
        <taxon>Pseudomonadales</taxon>
        <taxon>Pseudomonadaceae</taxon>
        <taxon>Ectopseudomonas</taxon>
    </lineage>
</organism>
<dbReference type="AlphaFoldDB" id="A0A1I5XDQ8"/>
<gene>
    <name evidence="1" type="ORF">SAMN05216177_110157</name>
</gene>